<dbReference type="HOGENOM" id="CLU_3171074_0_0_9"/>
<dbReference type="PATRIC" id="fig|1036673.3.peg.7341"/>
<organism evidence="1 2">
    <name type="scientific">Paenibacillus mucilaginosus (strain KNP414)</name>
    <dbReference type="NCBI Taxonomy" id="1036673"/>
    <lineage>
        <taxon>Bacteria</taxon>
        <taxon>Bacillati</taxon>
        <taxon>Bacillota</taxon>
        <taxon>Bacilli</taxon>
        <taxon>Bacillales</taxon>
        <taxon>Paenibacillaceae</taxon>
        <taxon>Paenibacillus</taxon>
    </lineage>
</organism>
<evidence type="ECO:0000313" key="2">
    <source>
        <dbReference type="Proteomes" id="UP000006620"/>
    </source>
</evidence>
<reference evidence="2" key="1">
    <citation type="submission" date="2011-06" db="EMBL/GenBank/DDBJ databases">
        <title>Complete genome sequence of Paenibacillus mucilaginosus KNP414.</title>
        <authorList>
            <person name="Wang J."/>
            <person name="Hu S."/>
            <person name="Hu X."/>
            <person name="Zhang B."/>
            <person name="Dong D."/>
            <person name="Zhang S."/>
            <person name="Zhao K."/>
            <person name="Wu D."/>
        </authorList>
    </citation>
    <scope>NUCLEOTIDE SEQUENCE [LARGE SCALE GENOMIC DNA]</scope>
    <source>
        <strain evidence="2">KNP414</strain>
    </source>
</reference>
<sequence length="47" mass="5014">MPRLIYFGHEGSGGDGSPQPVIVRNLGFTIAPIPPSRLQKKLILGGK</sequence>
<dbReference type="KEGG" id="pms:KNP414_07869"/>
<name>F8FIX6_PAEMK</name>
<dbReference type="EMBL" id="CP002869">
    <property type="protein sequence ID" value="AEI46354.1"/>
    <property type="molecule type" value="Genomic_DNA"/>
</dbReference>
<dbReference type="Proteomes" id="UP000006620">
    <property type="component" value="Chromosome"/>
</dbReference>
<gene>
    <name evidence="1" type="ordered locus">KNP414_07869</name>
</gene>
<proteinExistence type="predicted"/>
<dbReference type="AlphaFoldDB" id="F8FIX6"/>
<accession>F8FIX6</accession>
<reference evidence="1 2" key="2">
    <citation type="journal article" date="2013" name="Genome Announc.">
        <title>Genome Sequence of Growth-Improving Paenibacillus mucilaginosus Strain KNP414.</title>
        <authorList>
            <person name="Lu J.J."/>
            <person name="Wang J.F."/>
            <person name="Hu X.F."/>
        </authorList>
    </citation>
    <scope>NUCLEOTIDE SEQUENCE [LARGE SCALE GENOMIC DNA]</scope>
    <source>
        <strain evidence="1 2">KNP414</strain>
    </source>
</reference>
<evidence type="ECO:0000313" key="1">
    <source>
        <dbReference type="EMBL" id="AEI46354.1"/>
    </source>
</evidence>
<protein>
    <submittedName>
        <fullName evidence="1">Uncharacterized protein</fullName>
    </submittedName>
</protein>